<evidence type="ECO:0000256" key="1">
    <source>
        <dbReference type="ARBA" id="ARBA00022679"/>
    </source>
</evidence>
<dbReference type="CDD" id="cd04301">
    <property type="entry name" value="NAT_SF"/>
    <property type="match status" value="1"/>
</dbReference>
<gene>
    <name evidence="4" type="primary">ysnE</name>
    <name evidence="4" type="ORF">AQS8620_00354</name>
</gene>
<feature type="domain" description="N-acetyltransferase" evidence="3">
    <location>
        <begin position="1"/>
        <end position="149"/>
    </location>
</feature>
<dbReference type="InterPro" id="IPR016181">
    <property type="entry name" value="Acyl_CoA_acyltransferase"/>
</dbReference>
<dbReference type="AlphaFoldDB" id="A0A1Y5RHW1"/>
<keyword evidence="1 4" id="KW-0808">Transferase</keyword>
<dbReference type="Pfam" id="PF00583">
    <property type="entry name" value="Acetyltransf_1"/>
    <property type="match status" value="1"/>
</dbReference>
<evidence type="ECO:0000259" key="3">
    <source>
        <dbReference type="PROSITE" id="PS51186"/>
    </source>
</evidence>
<dbReference type="PROSITE" id="PS51186">
    <property type="entry name" value="GNAT"/>
    <property type="match status" value="1"/>
</dbReference>
<dbReference type="Gene3D" id="3.40.630.30">
    <property type="match status" value="1"/>
</dbReference>
<dbReference type="EMBL" id="FWFS01000001">
    <property type="protein sequence ID" value="SLN16909.1"/>
    <property type="molecule type" value="Genomic_DNA"/>
</dbReference>
<sequence>MLIVELADPRDPAPAALLAQAQALQAEIYPAEHNHALPTEALAQSDIRFFQARWGTEVLGVGAIKLHSDYAEVKSMFTAQSGRGKGVAAALLRALEDAARDEGKAALKLETGDELAAACRLYERHGFTRSTAFGAYEDNGVSVFMTKPL</sequence>
<dbReference type="EC" id="2.3.1.-" evidence="4"/>
<dbReference type="PANTHER" id="PTHR43877:SF2">
    <property type="entry name" value="AMINOALKYLPHOSPHONATE N-ACETYLTRANSFERASE-RELATED"/>
    <property type="match status" value="1"/>
</dbReference>
<dbReference type="OrthoDB" id="9803233at2"/>
<dbReference type="PANTHER" id="PTHR43877">
    <property type="entry name" value="AMINOALKYLPHOSPHONATE N-ACETYLTRANSFERASE-RELATED-RELATED"/>
    <property type="match status" value="1"/>
</dbReference>
<evidence type="ECO:0000313" key="4">
    <source>
        <dbReference type="EMBL" id="SLN16909.1"/>
    </source>
</evidence>
<organism evidence="4 5">
    <name type="scientific">Aquimixticola soesokkakensis</name>
    <dbReference type="NCBI Taxonomy" id="1519096"/>
    <lineage>
        <taxon>Bacteria</taxon>
        <taxon>Pseudomonadati</taxon>
        <taxon>Pseudomonadota</taxon>
        <taxon>Alphaproteobacteria</taxon>
        <taxon>Rhodobacterales</taxon>
        <taxon>Paracoccaceae</taxon>
        <taxon>Aquimixticola</taxon>
    </lineage>
</organism>
<keyword evidence="2 4" id="KW-0012">Acyltransferase</keyword>
<dbReference type="InterPro" id="IPR000182">
    <property type="entry name" value="GNAT_dom"/>
</dbReference>
<keyword evidence="5" id="KW-1185">Reference proteome</keyword>
<protein>
    <submittedName>
        <fullName evidence="4">Putative N-acetyltransferase YsnE</fullName>
        <ecNumber evidence="4">2.3.1.-</ecNumber>
    </submittedName>
</protein>
<dbReference type="SUPFAM" id="SSF55729">
    <property type="entry name" value="Acyl-CoA N-acyltransferases (Nat)"/>
    <property type="match status" value="1"/>
</dbReference>
<evidence type="ECO:0000313" key="5">
    <source>
        <dbReference type="Proteomes" id="UP000193862"/>
    </source>
</evidence>
<proteinExistence type="predicted"/>
<dbReference type="Proteomes" id="UP000193862">
    <property type="component" value="Unassembled WGS sequence"/>
</dbReference>
<accession>A0A1Y5RHW1</accession>
<dbReference type="InterPro" id="IPR050832">
    <property type="entry name" value="Bact_Acetyltransf"/>
</dbReference>
<dbReference type="RefSeq" id="WP_085835089.1">
    <property type="nucleotide sequence ID" value="NZ_FWFS01000001.1"/>
</dbReference>
<name>A0A1Y5RHW1_9RHOB</name>
<evidence type="ECO:0000256" key="2">
    <source>
        <dbReference type="ARBA" id="ARBA00023315"/>
    </source>
</evidence>
<dbReference type="GO" id="GO:0016747">
    <property type="term" value="F:acyltransferase activity, transferring groups other than amino-acyl groups"/>
    <property type="evidence" value="ECO:0007669"/>
    <property type="project" value="InterPro"/>
</dbReference>
<reference evidence="4 5" key="1">
    <citation type="submission" date="2017-03" db="EMBL/GenBank/DDBJ databases">
        <authorList>
            <person name="Afonso C.L."/>
            <person name="Miller P.J."/>
            <person name="Scott M.A."/>
            <person name="Spackman E."/>
            <person name="Goraichik I."/>
            <person name="Dimitrov K.M."/>
            <person name="Suarez D.L."/>
            <person name="Swayne D.E."/>
        </authorList>
    </citation>
    <scope>NUCLEOTIDE SEQUENCE [LARGE SCALE GENOMIC DNA]</scope>
    <source>
        <strain evidence="4 5">CECT 8620</strain>
    </source>
</reference>